<name>A0A835RJQ0_VANPL</name>
<feature type="domain" description="START" evidence="4">
    <location>
        <begin position="149"/>
        <end position="352"/>
    </location>
</feature>
<dbReference type="InterPro" id="IPR001849">
    <property type="entry name" value="PH_domain"/>
</dbReference>
<dbReference type="Pfam" id="PF00169">
    <property type="entry name" value="PH"/>
    <property type="match status" value="1"/>
</dbReference>
<protein>
    <recommendedName>
        <fullName evidence="7">Protein ENHANCED DISEASE RESISTANCE 2-like</fullName>
    </recommendedName>
</protein>
<dbReference type="InterPro" id="IPR009769">
    <property type="entry name" value="EDR2_C"/>
</dbReference>
<dbReference type="InterPro" id="IPR011993">
    <property type="entry name" value="PH-like_dom_sf"/>
</dbReference>
<evidence type="ECO:0000259" key="4">
    <source>
        <dbReference type="PROSITE" id="PS50848"/>
    </source>
</evidence>
<accession>A0A835RJQ0</accession>
<dbReference type="InterPro" id="IPR002913">
    <property type="entry name" value="START_lipid-bd_dom"/>
</dbReference>
<feature type="domain" description="PH" evidence="3">
    <location>
        <begin position="1"/>
        <end position="112"/>
    </location>
</feature>
<dbReference type="PROSITE" id="PS50848">
    <property type="entry name" value="START"/>
    <property type="match status" value="1"/>
</dbReference>
<evidence type="ECO:0000259" key="3">
    <source>
        <dbReference type="PROSITE" id="PS50003"/>
    </source>
</evidence>
<dbReference type="PROSITE" id="PS50003">
    <property type="entry name" value="PH_DOMAIN"/>
    <property type="match status" value="1"/>
</dbReference>
<dbReference type="EMBL" id="JADCNL010000002">
    <property type="protein sequence ID" value="KAG0491743.1"/>
    <property type="molecule type" value="Genomic_DNA"/>
</dbReference>
<dbReference type="Proteomes" id="UP000636800">
    <property type="component" value="Chromosome 2"/>
</dbReference>
<dbReference type="AlphaFoldDB" id="A0A835RJQ0"/>
<dbReference type="GO" id="GO:0005783">
    <property type="term" value="C:endoplasmic reticulum"/>
    <property type="evidence" value="ECO:0007669"/>
    <property type="project" value="UniProtKB-SubCell"/>
</dbReference>
<dbReference type="Pfam" id="PF01852">
    <property type="entry name" value="START"/>
    <property type="match status" value="1"/>
</dbReference>
<dbReference type="Gene3D" id="3.30.530.20">
    <property type="match status" value="1"/>
</dbReference>
<reference evidence="5 6" key="1">
    <citation type="journal article" date="2020" name="Nat. Food">
        <title>A phased Vanilla planifolia genome enables genetic improvement of flavour and production.</title>
        <authorList>
            <person name="Hasing T."/>
            <person name="Tang H."/>
            <person name="Brym M."/>
            <person name="Khazi F."/>
            <person name="Huang T."/>
            <person name="Chambers A.H."/>
        </authorList>
    </citation>
    <scope>NUCLEOTIDE SEQUENCE [LARGE SCALE GENOMIC DNA]</scope>
    <source>
        <tissue evidence="5">Leaf</tissue>
    </source>
</reference>
<keyword evidence="6" id="KW-1185">Reference proteome</keyword>
<organism evidence="5 6">
    <name type="scientific">Vanilla planifolia</name>
    <name type="common">Vanilla</name>
    <dbReference type="NCBI Taxonomy" id="51239"/>
    <lineage>
        <taxon>Eukaryota</taxon>
        <taxon>Viridiplantae</taxon>
        <taxon>Streptophyta</taxon>
        <taxon>Embryophyta</taxon>
        <taxon>Tracheophyta</taxon>
        <taxon>Spermatophyta</taxon>
        <taxon>Magnoliopsida</taxon>
        <taxon>Liliopsida</taxon>
        <taxon>Asparagales</taxon>
        <taxon>Orchidaceae</taxon>
        <taxon>Vanilloideae</taxon>
        <taxon>Vanilleae</taxon>
        <taxon>Vanilla</taxon>
    </lineage>
</organism>
<proteinExistence type="predicted"/>
<dbReference type="Pfam" id="PF07059">
    <property type="entry name" value="EDR2_C"/>
    <property type="match status" value="1"/>
</dbReference>
<dbReference type="GO" id="GO:0008289">
    <property type="term" value="F:lipid binding"/>
    <property type="evidence" value="ECO:0007669"/>
    <property type="project" value="InterPro"/>
</dbReference>
<dbReference type="Gene3D" id="2.30.29.30">
    <property type="entry name" value="Pleckstrin-homology domain (PH domain)/Phosphotyrosine-binding domain (PTB)"/>
    <property type="match status" value="1"/>
</dbReference>
<dbReference type="OrthoDB" id="551907at2759"/>
<dbReference type="SUPFAM" id="SSF55961">
    <property type="entry name" value="Bet v1-like"/>
    <property type="match status" value="1"/>
</dbReference>
<gene>
    <name evidence="5" type="ORF">HPP92_005141</name>
</gene>
<dbReference type="CDD" id="cd00177">
    <property type="entry name" value="START"/>
    <property type="match status" value="1"/>
</dbReference>
<evidence type="ECO:0000313" key="6">
    <source>
        <dbReference type="Proteomes" id="UP000636800"/>
    </source>
</evidence>
<dbReference type="CDD" id="cd00821">
    <property type="entry name" value="PH"/>
    <property type="match status" value="1"/>
</dbReference>
<evidence type="ECO:0008006" key="7">
    <source>
        <dbReference type="Google" id="ProtNLM"/>
    </source>
</evidence>
<sequence>MEGWLYVIRSNRIGLHYSRKRYFVLKDIFLNLYKAIPKSNREEAYPYKITRSRSDAYSMHHKIDGVDDVVFGKVFYIFTLYNSSNHNDQLKLGARSSEEAAKWILSLKEATIKECPGKGEKFAPSTKIKDRSFRLTRTGSINHLCSIDWTLFSTVHSKRSASDVVAPSPWIIFDCKNGLRLFRETKDADFFGLQWYNHPAIMAVGVVDASSEEIFQTLMSFSPSRSEWDFCLAYGCVVEHLDGHTDIIHKKLSSDWLPWSDCRGMKRRDLLLRRYWRREDDGTYVIVYHSVYHPDCQPQRGYVRASLKLFDTGGGYVISPVNQGKHSVVKHMLAIDWRFWKPCSLASSSRYVTVRMLARVAALREFFQAKHGNYTCSDFSRENTREIHLPTNEREDIKEEYKVAESTVKGNVSEEDLQIHSPKQANMSGSIVQLNDAADEFFDVPEESDCDESEVVWAPNEDPKFQEERHPVLSTAAVLVKKIQDLSAQRRGYVDLQNASMDSTELYNYGTTLLNDPSCAIKCSWTVADPSTFLIRGKSYLKDHQKSDKREDDLGGRTGGIIQRYEDQGSTNFFFIINIQVPGMTSYNLVMYYMLDMPIEKVPLLESFVEGDDAYRNSRFKLIPYISKGSWIVKQSVGKKACLLGEALKIHYFSGRNYIELDIDIGSSTVARGVASLVLSYLNNLVIEMAFVIQGNTQEELPEILLGTCRLNYLDAAKAIPVKWYGFGF</sequence>
<comment type="subcellular location">
    <subcellularLocation>
        <location evidence="1">Endoplasmic reticulum</location>
    </subcellularLocation>
</comment>
<comment type="caution">
    <text evidence="5">The sequence shown here is derived from an EMBL/GenBank/DDBJ whole genome shotgun (WGS) entry which is preliminary data.</text>
</comment>
<dbReference type="SMART" id="SM00233">
    <property type="entry name" value="PH"/>
    <property type="match status" value="1"/>
</dbReference>
<evidence type="ECO:0000256" key="1">
    <source>
        <dbReference type="ARBA" id="ARBA00004240"/>
    </source>
</evidence>
<dbReference type="InterPro" id="IPR045096">
    <property type="entry name" value="EDR2-like"/>
</dbReference>
<dbReference type="InterPro" id="IPR023393">
    <property type="entry name" value="START-like_dom_sf"/>
</dbReference>
<keyword evidence="2" id="KW-0256">Endoplasmic reticulum</keyword>
<dbReference type="SUPFAM" id="SSF50729">
    <property type="entry name" value="PH domain-like"/>
    <property type="match status" value="1"/>
</dbReference>
<dbReference type="PANTHER" id="PTHR12136">
    <property type="entry name" value="ENHANCED DISEASE RESISTANCE-RELATED"/>
    <property type="match status" value="1"/>
</dbReference>
<evidence type="ECO:0000256" key="2">
    <source>
        <dbReference type="ARBA" id="ARBA00022824"/>
    </source>
</evidence>
<dbReference type="PANTHER" id="PTHR12136:SF41">
    <property type="entry name" value="PLECKSTRIN HOMOLOGY (PH) AND LIPID-BINDING START DOMAINS-CONTAINING PROTEIN"/>
    <property type="match status" value="1"/>
</dbReference>
<evidence type="ECO:0000313" key="5">
    <source>
        <dbReference type="EMBL" id="KAG0491743.1"/>
    </source>
</evidence>